<gene>
    <name evidence="2" type="ORF">ACFS5J_03105</name>
</gene>
<evidence type="ECO:0000313" key="2">
    <source>
        <dbReference type="EMBL" id="MFD2890997.1"/>
    </source>
</evidence>
<dbReference type="Proteomes" id="UP001597534">
    <property type="component" value="Unassembled WGS sequence"/>
</dbReference>
<dbReference type="EMBL" id="JBHUPC010000010">
    <property type="protein sequence ID" value="MFD2890997.1"/>
    <property type="molecule type" value="Genomic_DNA"/>
</dbReference>
<evidence type="ECO:0000313" key="3">
    <source>
        <dbReference type="Proteomes" id="UP001597534"/>
    </source>
</evidence>
<feature type="transmembrane region" description="Helical" evidence="1">
    <location>
        <begin position="85"/>
        <end position="105"/>
    </location>
</feature>
<protein>
    <submittedName>
        <fullName evidence="2">Uncharacterized protein</fullName>
    </submittedName>
</protein>
<keyword evidence="1" id="KW-0812">Transmembrane</keyword>
<feature type="transmembrane region" description="Helical" evidence="1">
    <location>
        <begin position="53"/>
        <end position="73"/>
    </location>
</feature>
<keyword evidence="1" id="KW-1133">Transmembrane helix</keyword>
<feature type="transmembrane region" description="Helical" evidence="1">
    <location>
        <begin position="12"/>
        <end position="33"/>
    </location>
</feature>
<reference evidence="3" key="1">
    <citation type="journal article" date="2019" name="Int. J. Syst. Evol. Microbiol.">
        <title>The Global Catalogue of Microorganisms (GCM) 10K type strain sequencing project: providing services to taxonomists for standard genome sequencing and annotation.</title>
        <authorList>
            <consortium name="The Broad Institute Genomics Platform"/>
            <consortium name="The Broad Institute Genome Sequencing Center for Infectious Disease"/>
            <person name="Wu L."/>
            <person name="Ma J."/>
        </authorList>
    </citation>
    <scope>NUCLEOTIDE SEQUENCE [LARGE SCALE GENOMIC DNA]</scope>
    <source>
        <strain evidence="3">KCTC 22671</strain>
    </source>
</reference>
<name>A0ABW5YJR9_9FLAO</name>
<organism evidence="2 3">
    <name type="scientific">Flavobacterium chuncheonense</name>
    <dbReference type="NCBI Taxonomy" id="2026653"/>
    <lineage>
        <taxon>Bacteria</taxon>
        <taxon>Pseudomonadati</taxon>
        <taxon>Bacteroidota</taxon>
        <taxon>Flavobacteriia</taxon>
        <taxon>Flavobacteriales</taxon>
        <taxon>Flavobacteriaceae</taxon>
        <taxon>Flavobacterium</taxon>
    </lineage>
</organism>
<keyword evidence="3" id="KW-1185">Reference proteome</keyword>
<evidence type="ECO:0000256" key="1">
    <source>
        <dbReference type="SAM" id="Phobius"/>
    </source>
</evidence>
<dbReference type="RefSeq" id="WP_379810525.1">
    <property type="nucleotide sequence ID" value="NZ_JBHUPC010000010.1"/>
</dbReference>
<accession>A0ABW5YJR9</accession>
<sequence>MNSINNSTQENKAGAAILASGIACTIFGLTVVGSEISPIVKTSLEWIKAVGPLSGKVGLTVFVWLLLWYSFNVLLSRKPPMGKKLYQIGLIFIVLGYILTFPPFFRLFV</sequence>
<comment type="caution">
    <text evidence="2">The sequence shown here is derived from an EMBL/GenBank/DDBJ whole genome shotgun (WGS) entry which is preliminary data.</text>
</comment>
<keyword evidence="1" id="KW-0472">Membrane</keyword>
<proteinExistence type="predicted"/>